<feature type="transmembrane region" description="Helical" evidence="5">
    <location>
        <begin position="195"/>
        <end position="215"/>
    </location>
</feature>
<feature type="transmembrane region" description="Helical" evidence="5">
    <location>
        <begin position="6"/>
        <end position="26"/>
    </location>
</feature>
<dbReference type="Proteomes" id="UP001432027">
    <property type="component" value="Unassembled WGS sequence"/>
</dbReference>
<evidence type="ECO:0008006" key="8">
    <source>
        <dbReference type="Google" id="ProtNLM"/>
    </source>
</evidence>
<feature type="transmembrane region" description="Helical" evidence="5">
    <location>
        <begin position="113"/>
        <end position="134"/>
    </location>
</feature>
<gene>
    <name evidence="6" type="ORF">PENTCL1PPCAC_28518</name>
</gene>
<keyword evidence="7" id="KW-1185">Reference proteome</keyword>
<evidence type="ECO:0000313" key="7">
    <source>
        <dbReference type="Proteomes" id="UP001432027"/>
    </source>
</evidence>
<dbReference type="AlphaFoldDB" id="A0AAV5UIZ1"/>
<keyword evidence="3 5" id="KW-1133">Transmembrane helix</keyword>
<feature type="transmembrane region" description="Helical" evidence="5">
    <location>
        <begin position="38"/>
        <end position="58"/>
    </location>
</feature>
<keyword evidence="4 5" id="KW-0472">Membrane</keyword>
<organism evidence="6 7">
    <name type="scientific">Pristionchus entomophagus</name>
    <dbReference type="NCBI Taxonomy" id="358040"/>
    <lineage>
        <taxon>Eukaryota</taxon>
        <taxon>Metazoa</taxon>
        <taxon>Ecdysozoa</taxon>
        <taxon>Nematoda</taxon>
        <taxon>Chromadorea</taxon>
        <taxon>Rhabditida</taxon>
        <taxon>Rhabditina</taxon>
        <taxon>Diplogasteromorpha</taxon>
        <taxon>Diplogasteroidea</taxon>
        <taxon>Neodiplogasteridae</taxon>
        <taxon>Pristionchus</taxon>
    </lineage>
</organism>
<dbReference type="GO" id="GO:0004930">
    <property type="term" value="F:G protein-coupled receptor activity"/>
    <property type="evidence" value="ECO:0007669"/>
    <property type="project" value="InterPro"/>
</dbReference>
<reference evidence="6" key="1">
    <citation type="submission" date="2023-10" db="EMBL/GenBank/DDBJ databases">
        <title>Genome assembly of Pristionchus species.</title>
        <authorList>
            <person name="Yoshida K."/>
            <person name="Sommer R.J."/>
        </authorList>
    </citation>
    <scope>NUCLEOTIDE SEQUENCE</scope>
    <source>
        <strain evidence="6">RS0144</strain>
    </source>
</reference>
<protein>
    <recommendedName>
        <fullName evidence="8">G protein-coupled receptor</fullName>
    </recommendedName>
</protein>
<evidence type="ECO:0000256" key="3">
    <source>
        <dbReference type="ARBA" id="ARBA00022989"/>
    </source>
</evidence>
<comment type="subcellular location">
    <subcellularLocation>
        <location evidence="1">Membrane</location>
    </subcellularLocation>
</comment>
<dbReference type="Pfam" id="PF10320">
    <property type="entry name" value="7TM_GPCR_Srsx"/>
    <property type="match status" value="1"/>
</dbReference>
<feature type="non-terminal residue" evidence="6">
    <location>
        <position position="237"/>
    </location>
</feature>
<evidence type="ECO:0000256" key="2">
    <source>
        <dbReference type="ARBA" id="ARBA00022692"/>
    </source>
</evidence>
<evidence type="ECO:0000256" key="1">
    <source>
        <dbReference type="ARBA" id="ARBA00004370"/>
    </source>
</evidence>
<name>A0AAV5UIZ1_9BILA</name>
<dbReference type="EMBL" id="BTSX01000006">
    <property type="protein sequence ID" value="GMT06344.1"/>
    <property type="molecule type" value="Genomic_DNA"/>
</dbReference>
<comment type="caution">
    <text evidence="6">The sequence shown here is derived from an EMBL/GenBank/DDBJ whole genome shotgun (WGS) entry which is preliminary data.</text>
</comment>
<dbReference type="SMART" id="SM01381">
    <property type="entry name" value="7TM_GPCR_Srsx"/>
    <property type="match status" value="1"/>
</dbReference>
<evidence type="ECO:0000256" key="5">
    <source>
        <dbReference type="SAM" id="Phobius"/>
    </source>
</evidence>
<evidence type="ECO:0000313" key="6">
    <source>
        <dbReference type="EMBL" id="GMT06344.1"/>
    </source>
</evidence>
<feature type="transmembrane region" description="Helical" evidence="5">
    <location>
        <begin position="165"/>
        <end position="188"/>
    </location>
</feature>
<proteinExistence type="predicted"/>
<feature type="transmembrane region" description="Helical" evidence="5">
    <location>
        <begin position="78"/>
        <end position="101"/>
    </location>
</feature>
<accession>A0AAV5UIZ1</accession>
<sequence>MSNVPMPFCVTVLIISILGIAANIRFFAGNYKDKSVHILVLMTALHIVLCLVQMSDIARELLGFTLTRSSCLRFVGAYYASFSFAQSILYSLLGLEVLVLISDASLYRKLKVWWFHAIIYSTFIFFGWCVYISWISEEDLLCIPPTALSKQVNSIRSTWVMGNSVFVVALYVVLLAILLFMTGFHVSFSSPISHLLNIPVSYVIMAASLPAIVTYSQTHYVYFFVGAENRKAFKRMG</sequence>
<dbReference type="GO" id="GO:0016020">
    <property type="term" value="C:membrane"/>
    <property type="evidence" value="ECO:0007669"/>
    <property type="project" value="UniProtKB-SubCell"/>
</dbReference>
<keyword evidence="2 5" id="KW-0812">Transmembrane</keyword>
<dbReference type="InterPro" id="IPR019424">
    <property type="entry name" value="7TM_GPCR_Srsx"/>
</dbReference>
<evidence type="ECO:0000256" key="4">
    <source>
        <dbReference type="ARBA" id="ARBA00023136"/>
    </source>
</evidence>
<dbReference type="InterPro" id="IPR000276">
    <property type="entry name" value="GPCR_Rhodpsn"/>
</dbReference>